<dbReference type="InterPro" id="IPR046956">
    <property type="entry name" value="RLP23-like"/>
</dbReference>
<dbReference type="Pfam" id="PF00560">
    <property type="entry name" value="LRR_1"/>
    <property type="match status" value="1"/>
</dbReference>
<dbReference type="AlphaFoldDB" id="A0A6L2MS33"/>
<name>A0A6L2MS33_TANCI</name>
<dbReference type="GO" id="GO:0016020">
    <property type="term" value="C:membrane"/>
    <property type="evidence" value="ECO:0007669"/>
    <property type="project" value="UniProtKB-SubCell"/>
</dbReference>
<dbReference type="InterPro" id="IPR032675">
    <property type="entry name" value="LRR_dom_sf"/>
</dbReference>
<keyword evidence="6" id="KW-0325">Glycoprotein</keyword>
<gene>
    <name evidence="7" type="ORF">Tci_047132</name>
</gene>
<sequence>MLSSWVGNDCCKWERVHCDKVTGKVDSLHLRGRIYGFISEEYLLGKEVIISDGYLIGKEVITCLKDLRHLKFLDLSGNDFQGSRIPEFIGSFKQLSYLNLSNAFSGIIPPRIGNLSNLVVLDLKTITKPSLMSYDMSWISGLSSLKSLDLSYVDLSKAQNRDMVFYMMPSLVKLIDYYHVPCSHFMIPLPSRTAMIPFIIKNYYDSLYHQELL</sequence>
<dbReference type="Gene3D" id="3.80.10.10">
    <property type="entry name" value="Ribonuclease Inhibitor"/>
    <property type="match status" value="1"/>
</dbReference>
<evidence type="ECO:0000256" key="3">
    <source>
        <dbReference type="ARBA" id="ARBA00022729"/>
    </source>
</evidence>
<evidence type="ECO:0000313" key="7">
    <source>
        <dbReference type="EMBL" id="GEU75154.1"/>
    </source>
</evidence>
<dbReference type="PANTHER" id="PTHR48063">
    <property type="entry name" value="LRR RECEPTOR-LIKE KINASE"/>
    <property type="match status" value="1"/>
</dbReference>
<dbReference type="SUPFAM" id="SSF52058">
    <property type="entry name" value="L domain-like"/>
    <property type="match status" value="1"/>
</dbReference>
<dbReference type="EMBL" id="BKCJ010007026">
    <property type="protein sequence ID" value="GEU75154.1"/>
    <property type="molecule type" value="Genomic_DNA"/>
</dbReference>
<comment type="caution">
    <text evidence="7">The sequence shown here is derived from an EMBL/GenBank/DDBJ whole genome shotgun (WGS) entry which is preliminary data.</text>
</comment>
<evidence type="ECO:0000256" key="6">
    <source>
        <dbReference type="ARBA" id="ARBA00023180"/>
    </source>
</evidence>
<dbReference type="PANTHER" id="PTHR48063:SF106">
    <property type="entry name" value="LEUCINE-RICH REPEAT DOMAIN, L DOMAIN-LIKE PROTEIN-RELATED"/>
    <property type="match status" value="1"/>
</dbReference>
<organism evidence="7">
    <name type="scientific">Tanacetum cinerariifolium</name>
    <name type="common">Dalmatian daisy</name>
    <name type="synonym">Chrysanthemum cinerariifolium</name>
    <dbReference type="NCBI Taxonomy" id="118510"/>
    <lineage>
        <taxon>Eukaryota</taxon>
        <taxon>Viridiplantae</taxon>
        <taxon>Streptophyta</taxon>
        <taxon>Embryophyta</taxon>
        <taxon>Tracheophyta</taxon>
        <taxon>Spermatophyta</taxon>
        <taxon>Magnoliopsida</taxon>
        <taxon>eudicotyledons</taxon>
        <taxon>Gunneridae</taxon>
        <taxon>Pentapetalae</taxon>
        <taxon>asterids</taxon>
        <taxon>campanulids</taxon>
        <taxon>Asterales</taxon>
        <taxon>Asteraceae</taxon>
        <taxon>Asteroideae</taxon>
        <taxon>Anthemideae</taxon>
        <taxon>Anthemidinae</taxon>
        <taxon>Tanacetum</taxon>
    </lineage>
</organism>
<proteinExistence type="predicted"/>
<keyword evidence="2" id="KW-0812">Transmembrane</keyword>
<keyword evidence="3" id="KW-0732">Signal</keyword>
<keyword evidence="5" id="KW-0472">Membrane</keyword>
<evidence type="ECO:0000256" key="4">
    <source>
        <dbReference type="ARBA" id="ARBA00022989"/>
    </source>
</evidence>
<evidence type="ECO:0000256" key="1">
    <source>
        <dbReference type="ARBA" id="ARBA00004479"/>
    </source>
</evidence>
<dbReference type="InterPro" id="IPR001611">
    <property type="entry name" value="Leu-rich_rpt"/>
</dbReference>
<reference evidence="7" key="1">
    <citation type="journal article" date="2019" name="Sci. Rep.">
        <title>Draft genome of Tanacetum cinerariifolium, the natural source of mosquito coil.</title>
        <authorList>
            <person name="Yamashiro T."/>
            <person name="Shiraishi A."/>
            <person name="Satake H."/>
            <person name="Nakayama K."/>
        </authorList>
    </citation>
    <scope>NUCLEOTIDE SEQUENCE</scope>
</reference>
<comment type="subcellular location">
    <subcellularLocation>
        <location evidence="1">Membrane</location>
        <topology evidence="1">Single-pass type I membrane protein</topology>
    </subcellularLocation>
</comment>
<evidence type="ECO:0000256" key="5">
    <source>
        <dbReference type="ARBA" id="ARBA00023136"/>
    </source>
</evidence>
<keyword evidence="4" id="KW-1133">Transmembrane helix</keyword>
<protein>
    <submittedName>
        <fullName evidence="7">Leucine-rich repeat protein</fullName>
    </submittedName>
</protein>
<accession>A0A6L2MS33</accession>
<evidence type="ECO:0000256" key="2">
    <source>
        <dbReference type="ARBA" id="ARBA00022692"/>
    </source>
</evidence>